<dbReference type="Gene3D" id="1.10.10.10">
    <property type="entry name" value="Winged helix-like DNA-binding domain superfamily/Winged helix DNA-binding domain"/>
    <property type="match status" value="1"/>
</dbReference>
<reference evidence="6" key="1">
    <citation type="submission" date="2020-10" db="EMBL/GenBank/DDBJ databases">
        <authorList>
            <person name="Castelo-Branco R."/>
            <person name="Eusebio N."/>
            <person name="Adriana R."/>
            <person name="Vieira A."/>
            <person name="Brugerolle De Fraissinette N."/>
            <person name="Rezende De Castro R."/>
            <person name="Schneider M.P."/>
            <person name="Vasconcelos V."/>
            <person name="Leao P.N."/>
        </authorList>
    </citation>
    <scope>NUCLEOTIDE SEQUENCE</scope>
    <source>
        <strain evidence="6">LEGE 11480</strain>
    </source>
</reference>
<dbReference type="SUPFAM" id="SSF46785">
    <property type="entry name" value="Winged helix' DNA-binding domain"/>
    <property type="match status" value="1"/>
</dbReference>
<evidence type="ECO:0000313" key="6">
    <source>
        <dbReference type="EMBL" id="MBE9030791.1"/>
    </source>
</evidence>
<dbReference type="FunFam" id="1.10.10.10:FF:000001">
    <property type="entry name" value="LysR family transcriptional regulator"/>
    <property type="match status" value="1"/>
</dbReference>
<dbReference type="InterPro" id="IPR005119">
    <property type="entry name" value="LysR_subst-bd"/>
</dbReference>
<dbReference type="CDD" id="cd08422">
    <property type="entry name" value="PBP2_CrgA_like"/>
    <property type="match status" value="1"/>
</dbReference>
<evidence type="ECO:0000256" key="2">
    <source>
        <dbReference type="ARBA" id="ARBA00023015"/>
    </source>
</evidence>
<comment type="similarity">
    <text evidence="1">Belongs to the LysR transcriptional regulatory family.</text>
</comment>
<evidence type="ECO:0000259" key="5">
    <source>
        <dbReference type="PROSITE" id="PS50931"/>
    </source>
</evidence>
<evidence type="ECO:0000256" key="4">
    <source>
        <dbReference type="ARBA" id="ARBA00023163"/>
    </source>
</evidence>
<dbReference type="SUPFAM" id="SSF53850">
    <property type="entry name" value="Periplasmic binding protein-like II"/>
    <property type="match status" value="1"/>
</dbReference>
<dbReference type="InterPro" id="IPR036390">
    <property type="entry name" value="WH_DNA-bd_sf"/>
</dbReference>
<protein>
    <submittedName>
        <fullName evidence="6">LysR family transcriptional regulator</fullName>
    </submittedName>
</protein>
<gene>
    <name evidence="6" type="ORF">IQ266_13725</name>
</gene>
<dbReference type="AlphaFoldDB" id="A0A928VQ02"/>
<dbReference type="PROSITE" id="PS50931">
    <property type="entry name" value="HTH_LYSR"/>
    <property type="match status" value="1"/>
</dbReference>
<dbReference type="Proteomes" id="UP000625316">
    <property type="component" value="Unassembled WGS sequence"/>
</dbReference>
<dbReference type="InterPro" id="IPR058163">
    <property type="entry name" value="LysR-type_TF_proteobact-type"/>
</dbReference>
<dbReference type="InterPro" id="IPR000847">
    <property type="entry name" value="LysR_HTH_N"/>
</dbReference>
<evidence type="ECO:0000256" key="1">
    <source>
        <dbReference type="ARBA" id="ARBA00009437"/>
    </source>
</evidence>
<evidence type="ECO:0000256" key="3">
    <source>
        <dbReference type="ARBA" id="ARBA00023125"/>
    </source>
</evidence>
<feature type="domain" description="HTH lysR-type" evidence="5">
    <location>
        <begin position="1"/>
        <end position="59"/>
    </location>
</feature>
<dbReference type="InterPro" id="IPR036388">
    <property type="entry name" value="WH-like_DNA-bd_sf"/>
</dbReference>
<dbReference type="PANTHER" id="PTHR30537">
    <property type="entry name" value="HTH-TYPE TRANSCRIPTIONAL REGULATOR"/>
    <property type="match status" value="1"/>
</dbReference>
<keyword evidence="3" id="KW-0238">DNA-binding</keyword>
<proteinExistence type="inferred from homology"/>
<sequence length="303" mass="33821">MDRLDCMRSFVRTVETGSFSAVARETATTQPTISKQIAWLERYLDVQLLSRSTRSLRLTEAGARFYEHCQEILESVSAAEASVSQRQNASGNLQVSCSEAFANYTLMPRLAGFLAQYPDITIDLRPADQFINLVEEGIDLAIRVGKFQDPALVHKLVGNSRRIAIATKSYLEQAGRPKTPQDLINHNCIVYSNLSTLNEWEFSAASKDGKRSPIVVKVNGRFHSSGSSTIRHAIEAGLGIGFVPCWLFGGVIPDDLQVILQDYQPEPIPIRAVYRRGRFVPGKVRCFIEFLTSEFQQNQMLCG</sequence>
<dbReference type="Pfam" id="PF00126">
    <property type="entry name" value="HTH_1"/>
    <property type="match status" value="1"/>
</dbReference>
<dbReference type="Pfam" id="PF03466">
    <property type="entry name" value="LysR_substrate"/>
    <property type="match status" value="1"/>
</dbReference>
<keyword evidence="2" id="KW-0805">Transcription regulation</keyword>
<dbReference type="Gene3D" id="3.40.190.290">
    <property type="match status" value="1"/>
</dbReference>
<dbReference type="PANTHER" id="PTHR30537:SF80">
    <property type="entry name" value="TRANSCRIPTIONAL REGULATOR"/>
    <property type="match status" value="1"/>
</dbReference>
<dbReference type="EMBL" id="JADEXQ010000044">
    <property type="protein sequence ID" value="MBE9030791.1"/>
    <property type="molecule type" value="Genomic_DNA"/>
</dbReference>
<name>A0A928VQ02_9CYAN</name>
<dbReference type="GO" id="GO:0003700">
    <property type="term" value="F:DNA-binding transcription factor activity"/>
    <property type="evidence" value="ECO:0007669"/>
    <property type="project" value="InterPro"/>
</dbReference>
<keyword evidence="7" id="KW-1185">Reference proteome</keyword>
<accession>A0A928VQ02</accession>
<dbReference type="GO" id="GO:0003677">
    <property type="term" value="F:DNA binding"/>
    <property type="evidence" value="ECO:0007669"/>
    <property type="project" value="UniProtKB-KW"/>
</dbReference>
<organism evidence="6 7">
    <name type="scientific">Romeriopsis navalis LEGE 11480</name>
    <dbReference type="NCBI Taxonomy" id="2777977"/>
    <lineage>
        <taxon>Bacteria</taxon>
        <taxon>Bacillati</taxon>
        <taxon>Cyanobacteriota</taxon>
        <taxon>Cyanophyceae</taxon>
        <taxon>Leptolyngbyales</taxon>
        <taxon>Leptolyngbyaceae</taxon>
        <taxon>Romeriopsis</taxon>
        <taxon>Romeriopsis navalis</taxon>
    </lineage>
</organism>
<dbReference type="RefSeq" id="WP_264325618.1">
    <property type="nucleotide sequence ID" value="NZ_JADEXQ010000044.1"/>
</dbReference>
<comment type="caution">
    <text evidence="6">The sequence shown here is derived from an EMBL/GenBank/DDBJ whole genome shotgun (WGS) entry which is preliminary data.</text>
</comment>
<keyword evidence="4" id="KW-0804">Transcription</keyword>
<evidence type="ECO:0000313" key="7">
    <source>
        <dbReference type="Proteomes" id="UP000625316"/>
    </source>
</evidence>